<dbReference type="Pfam" id="PF04082">
    <property type="entry name" value="Fungal_trans"/>
    <property type="match status" value="1"/>
</dbReference>
<dbReference type="GO" id="GO:0006351">
    <property type="term" value="P:DNA-templated transcription"/>
    <property type="evidence" value="ECO:0007669"/>
    <property type="project" value="InterPro"/>
</dbReference>
<feature type="compositionally biased region" description="Low complexity" evidence="6">
    <location>
        <begin position="877"/>
        <end position="897"/>
    </location>
</feature>
<dbReference type="OrthoDB" id="5370478at2759"/>
<dbReference type="Gene3D" id="4.10.240.10">
    <property type="entry name" value="Zn(2)-C6 fungal-type DNA-binding domain"/>
    <property type="match status" value="1"/>
</dbReference>
<dbReference type="PROSITE" id="PS50048">
    <property type="entry name" value="ZN2_CY6_FUNGAL_2"/>
    <property type="match status" value="1"/>
</dbReference>
<dbReference type="CDD" id="cd12148">
    <property type="entry name" value="fungal_TF_MHR"/>
    <property type="match status" value="1"/>
</dbReference>
<dbReference type="Proteomes" id="UP000298138">
    <property type="component" value="Unassembled WGS sequence"/>
</dbReference>
<dbReference type="SMART" id="SM00066">
    <property type="entry name" value="GAL4"/>
    <property type="match status" value="1"/>
</dbReference>
<dbReference type="InterPro" id="IPR036864">
    <property type="entry name" value="Zn2-C6_fun-type_DNA-bd_sf"/>
</dbReference>
<evidence type="ECO:0000256" key="6">
    <source>
        <dbReference type="SAM" id="MobiDB-lite"/>
    </source>
</evidence>
<proteinExistence type="predicted"/>
<evidence type="ECO:0000313" key="9">
    <source>
        <dbReference type="Proteomes" id="UP000298138"/>
    </source>
</evidence>
<reference evidence="8 9" key="1">
    <citation type="submission" date="2019-04" db="EMBL/GenBank/DDBJ databases">
        <title>Comparative genomics and transcriptomics to analyze fruiting body development in filamentous ascomycetes.</title>
        <authorList>
            <consortium name="DOE Joint Genome Institute"/>
            <person name="Lutkenhaus R."/>
            <person name="Traeger S."/>
            <person name="Breuer J."/>
            <person name="Kuo A."/>
            <person name="Lipzen A."/>
            <person name="Pangilinan J."/>
            <person name="Dilworth D."/>
            <person name="Sandor L."/>
            <person name="Poggeler S."/>
            <person name="Barry K."/>
            <person name="Grigoriev I.V."/>
            <person name="Nowrousian M."/>
        </authorList>
    </citation>
    <scope>NUCLEOTIDE SEQUENCE [LARGE SCALE GENOMIC DNA]</scope>
    <source>
        <strain evidence="8 9">CBS 389.68</strain>
    </source>
</reference>
<feature type="region of interest" description="Disordered" evidence="6">
    <location>
        <begin position="839"/>
        <end position="948"/>
    </location>
</feature>
<dbReference type="PROSITE" id="PS00463">
    <property type="entry name" value="ZN2_CY6_FUNGAL_1"/>
    <property type="match status" value="1"/>
</dbReference>
<evidence type="ECO:0000256" key="4">
    <source>
        <dbReference type="ARBA" id="ARBA00023163"/>
    </source>
</evidence>
<evidence type="ECO:0000256" key="1">
    <source>
        <dbReference type="ARBA" id="ARBA00004123"/>
    </source>
</evidence>
<dbReference type="CDD" id="cd00067">
    <property type="entry name" value="GAL4"/>
    <property type="match status" value="1"/>
</dbReference>
<name>A0A4V6RHD1_9PEZI</name>
<organism evidence="8 9">
    <name type="scientific">Ascodesmis nigricans</name>
    <dbReference type="NCBI Taxonomy" id="341454"/>
    <lineage>
        <taxon>Eukaryota</taxon>
        <taxon>Fungi</taxon>
        <taxon>Dikarya</taxon>
        <taxon>Ascomycota</taxon>
        <taxon>Pezizomycotina</taxon>
        <taxon>Pezizomycetes</taxon>
        <taxon>Pezizales</taxon>
        <taxon>Ascodesmidaceae</taxon>
        <taxon>Ascodesmis</taxon>
    </lineage>
</organism>
<dbReference type="SMART" id="SM00906">
    <property type="entry name" value="Fungal_trans"/>
    <property type="match status" value="1"/>
</dbReference>
<comment type="subcellular location">
    <subcellularLocation>
        <location evidence="1">Nucleus</location>
    </subcellularLocation>
</comment>
<dbReference type="AlphaFoldDB" id="A0A4V6RHD1"/>
<dbReference type="InterPro" id="IPR001138">
    <property type="entry name" value="Zn2Cys6_DnaBD"/>
</dbReference>
<gene>
    <name evidence="8" type="ORF">EX30DRAFT_397211</name>
</gene>
<dbReference type="SUPFAM" id="SSF57701">
    <property type="entry name" value="Zn2/Cys6 DNA-binding domain"/>
    <property type="match status" value="1"/>
</dbReference>
<feature type="domain" description="Zn(2)-C6 fungal-type" evidence="7">
    <location>
        <begin position="38"/>
        <end position="70"/>
    </location>
</feature>
<evidence type="ECO:0000259" key="7">
    <source>
        <dbReference type="PROSITE" id="PS50048"/>
    </source>
</evidence>
<feature type="compositionally biased region" description="Gly residues" evidence="6">
    <location>
        <begin position="939"/>
        <end position="948"/>
    </location>
</feature>
<keyword evidence="2" id="KW-0479">Metal-binding</keyword>
<keyword evidence="3" id="KW-0805">Transcription regulation</keyword>
<feature type="region of interest" description="Disordered" evidence="6">
    <location>
        <begin position="700"/>
        <end position="805"/>
    </location>
</feature>
<keyword evidence="4" id="KW-0804">Transcription</keyword>
<feature type="compositionally biased region" description="Low complexity" evidence="6">
    <location>
        <begin position="751"/>
        <end position="765"/>
    </location>
</feature>
<evidence type="ECO:0000256" key="3">
    <source>
        <dbReference type="ARBA" id="ARBA00023015"/>
    </source>
</evidence>
<feature type="compositionally biased region" description="Polar residues" evidence="6">
    <location>
        <begin position="321"/>
        <end position="331"/>
    </location>
</feature>
<feature type="compositionally biased region" description="Basic residues" evidence="6">
    <location>
        <begin position="772"/>
        <end position="781"/>
    </location>
</feature>
<keyword evidence="9" id="KW-1185">Reference proteome</keyword>
<evidence type="ECO:0000256" key="5">
    <source>
        <dbReference type="ARBA" id="ARBA00023242"/>
    </source>
</evidence>
<dbReference type="InterPro" id="IPR050815">
    <property type="entry name" value="TF_fung"/>
</dbReference>
<evidence type="ECO:0000256" key="2">
    <source>
        <dbReference type="ARBA" id="ARBA00022723"/>
    </source>
</evidence>
<evidence type="ECO:0000313" key="8">
    <source>
        <dbReference type="EMBL" id="TGZ79234.1"/>
    </source>
</evidence>
<dbReference type="GO" id="GO:0008270">
    <property type="term" value="F:zinc ion binding"/>
    <property type="evidence" value="ECO:0007669"/>
    <property type="project" value="InterPro"/>
</dbReference>
<dbReference type="GO" id="GO:0005634">
    <property type="term" value="C:nucleus"/>
    <property type="evidence" value="ECO:0007669"/>
    <property type="project" value="UniProtKB-SubCell"/>
</dbReference>
<dbReference type="PANTHER" id="PTHR47338">
    <property type="entry name" value="ZN(II)2CYS6 TRANSCRIPTION FACTOR (EUROFUNG)-RELATED"/>
    <property type="match status" value="1"/>
</dbReference>
<dbReference type="GO" id="GO:0003677">
    <property type="term" value="F:DNA binding"/>
    <property type="evidence" value="ECO:0007669"/>
    <property type="project" value="InterPro"/>
</dbReference>
<feature type="region of interest" description="Disordered" evidence="6">
    <location>
        <begin position="294"/>
        <end position="332"/>
    </location>
</feature>
<feature type="compositionally biased region" description="Pro residues" evidence="6">
    <location>
        <begin position="843"/>
        <end position="858"/>
    </location>
</feature>
<dbReference type="STRING" id="341454.A0A4V6RHD1"/>
<accession>A0A4V6RHD1</accession>
<dbReference type="GO" id="GO:0000981">
    <property type="term" value="F:DNA-binding transcription factor activity, RNA polymerase II-specific"/>
    <property type="evidence" value="ECO:0007669"/>
    <property type="project" value="InterPro"/>
</dbReference>
<dbReference type="EMBL" id="ML220133">
    <property type="protein sequence ID" value="TGZ79234.1"/>
    <property type="molecule type" value="Genomic_DNA"/>
</dbReference>
<feature type="region of interest" description="Disordered" evidence="6">
    <location>
        <begin position="1"/>
        <end position="29"/>
    </location>
</feature>
<dbReference type="InParanoid" id="A0A4V6RHD1"/>
<sequence length="948" mass="103497">MIMMASPLLSTQPRCTTPGGKNPANPDHPGKIMRSSIACARCRRSKVKCVNNGPNTMCKACENGNRDCTYPAPGQPGNPRSGTAATGGLIMGSSSHGGSGITGNERSEAPKKPKVKKPPCVPAPATTATVNTPKYWRECLESAALTQPVWKLIFDAFQLHHSPLLPFLHPPTFLNRLRASAPSTSSSGSSPPAPEKPHSPLLLLGMLALTGRHIPALVTQALTTPTAVSEFYAAALKYRLKNDEEDDLFNPTLEKLQALLMLSVHEWGQARAPEAYMWLGLAIRMSGRLQLTWVDDGSMPEPNSPDPDSDGPSHKRRKLGNGTSVKSSMASTVDKEIRRRTFWSVFILDRAFASTRGYPSGVSSTEASRVQLPCEERGFMFGTSLQSGYLCPNELLNARRNGEMREAGGEERILAQIVKVMEIFGKIQEWADMPDHVLLHATNSDYHRLSTALDLFVGTLPQQLEFSLDTLQVHTSTQSSSAYTVLHTTLFLARMTLESRYLSDLPLSPQEMTLAPTTEDQAFIAASRDRLFSAARDFVTLMAGLKEWNADLHNPLILRTLYKVARLGVYAFNFPWTDQSGYLTGYSLLTNSAKGTGEEVPRAIEWLTTLKTPWYLAETYFAELVALQQHYTDQKDAFLRQNPAAGRDSRFMSLLANNDEGRRLLSLLAPPATPKTQAANVHDLGRNRSNSEVETMLLAAEKTPTSASTSTTTKAADGWAAVNKPPPPTQQIHTSPSGKILHHHQQPPRQPQQQPQQSQQQQQQPPYSPPPHPHHHSRTHSHSKELTQRTRSPSTPIPPQPQNYSLDTLAGYAAQHGKLSNHHPGSVAATIESATAKMQGVTLPPPAPGPPPGPPGPPGQQTQQTQQWAVAGKIHPQHQQQQASQPSSQPQQQQQQQQREREQRWEQQQQGQVVVKKEKNSPTGSGSGSGLASAAAVAGQGGGWGLEG</sequence>
<feature type="region of interest" description="Disordered" evidence="6">
    <location>
        <begin position="92"/>
        <end position="122"/>
    </location>
</feature>
<feature type="compositionally biased region" description="Low complexity" evidence="6">
    <location>
        <begin position="700"/>
        <end position="716"/>
    </location>
</feature>
<dbReference type="InterPro" id="IPR007219">
    <property type="entry name" value="XnlR_reg_dom"/>
</dbReference>
<keyword evidence="5" id="KW-0539">Nucleus</keyword>
<protein>
    <recommendedName>
        <fullName evidence="7">Zn(2)-C6 fungal-type domain-containing protein</fullName>
    </recommendedName>
</protein>
<dbReference type="Pfam" id="PF00172">
    <property type="entry name" value="Zn_clus"/>
    <property type="match status" value="1"/>
</dbReference>
<dbReference type="PANTHER" id="PTHR47338:SF5">
    <property type="entry name" value="ZN(II)2CYS6 TRANSCRIPTION FACTOR (EUROFUNG)"/>
    <property type="match status" value="1"/>
</dbReference>
<feature type="region of interest" description="Disordered" evidence="6">
    <location>
        <begin position="669"/>
        <end position="688"/>
    </location>
</feature>